<dbReference type="AlphaFoldDB" id="A0A9W7T163"/>
<feature type="transmembrane region" description="Helical" evidence="7">
    <location>
        <begin position="12"/>
        <end position="29"/>
    </location>
</feature>
<evidence type="ECO:0000256" key="2">
    <source>
        <dbReference type="ARBA" id="ARBA00010617"/>
    </source>
</evidence>
<comment type="similarity">
    <text evidence="2 6">Belongs to the cytochrome P450 family.</text>
</comment>
<dbReference type="GO" id="GO:0020037">
    <property type="term" value="F:heme binding"/>
    <property type="evidence" value="ECO:0007669"/>
    <property type="project" value="InterPro"/>
</dbReference>
<sequence length="502" mass="57083">MFIKSYSEDMTSLSLLSWALVIVVGTLLWRPRRSALHHIPCPDQGFFLYRLFHEPTVRELEQWSDEVPHQGLIRYYGLWNQERIFAASPEAARDLLVVDAYKTVKPELQHILADNISSKGLLILEGQPHKAARKAFQPVFYADQIQRMYPIMWESAFDLVNAVTGQPHRGLQRWIAAASIDIIGRWGFSRRFDALKDPAAGLPRAYLGMFKSTKRGQHTLYAAAIIGPKLALRLPLQAVKTIRRAMALVHRTADQIVTEHERGVPGTDMLNVLMKGERFSHDELVTHSVHMLAAATETVAGTIAWAIHLLSRHPDMQKRLRDEIRQRLPSPRPMDGRVDLQEADFADMKYLDAVIQEVLRFHSINTILWRECVTPARICDTVMPAGTKVVYSPWTLGRDRKHWGADARVFRPERWLEKRRGGADDAYSFLTFGAGPRRCLGETYARAQMRCLIAGLVGRLEFRPVEPGRGSDEGQEIGDQAALTLFKILEGWRINATVLEGW</sequence>
<dbReference type="PRINTS" id="PR00385">
    <property type="entry name" value="P450"/>
</dbReference>
<evidence type="ECO:0000256" key="1">
    <source>
        <dbReference type="ARBA" id="ARBA00001971"/>
    </source>
</evidence>
<keyword evidence="7" id="KW-0472">Membrane</keyword>
<dbReference type="Pfam" id="PF00067">
    <property type="entry name" value="p450"/>
    <property type="match status" value="1"/>
</dbReference>
<dbReference type="PANTHER" id="PTHR24305:SF166">
    <property type="entry name" value="CYTOCHROME P450 12A4, MITOCHONDRIAL-RELATED"/>
    <property type="match status" value="1"/>
</dbReference>
<reference evidence="8 9" key="2">
    <citation type="journal article" date="2021" name="Curr. Genet.">
        <title>Genetic response to nitrogen starvation in the aggressive Eucalyptus foliar pathogen Teratosphaeria destructans.</title>
        <authorList>
            <person name="Havenga M."/>
            <person name="Wingfield B.D."/>
            <person name="Wingfield M.J."/>
            <person name="Dreyer L.L."/>
            <person name="Roets F."/>
            <person name="Aylward J."/>
        </authorList>
    </citation>
    <scope>NUCLEOTIDE SEQUENCE [LARGE SCALE GENOMIC DNA]</scope>
    <source>
        <strain evidence="8">CMW44962</strain>
    </source>
</reference>
<keyword evidence="3 5" id="KW-0479">Metal-binding</keyword>
<dbReference type="PROSITE" id="PS00086">
    <property type="entry name" value="CYTOCHROME_P450"/>
    <property type="match status" value="1"/>
</dbReference>
<keyword evidence="5 6" id="KW-0349">Heme</keyword>
<dbReference type="InterPro" id="IPR001128">
    <property type="entry name" value="Cyt_P450"/>
</dbReference>
<keyword evidence="4 5" id="KW-0408">Iron</keyword>
<comment type="cofactor">
    <cofactor evidence="1 5">
        <name>heme</name>
        <dbReference type="ChEBI" id="CHEBI:30413"/>
    </cofactor>
</comment>
<feature type="binding site" description="axial binding residue" evidence="5">
    <location>
        <position position="439"/>
    </location>
    <ligand>
        <name>heme</name>
        <dbReference type="ChEBI" id="CHEBI:30413"/>
    </ligand>
    <ligandPart>
        <name>Fe</name>
        <dbReference type="ChEBI" id="CHEBI:18248"/>
    </ligandPart>
</feature>
<evidence type="ECO:0000256" key="4">
    <source>
        <dbReference type="ARBA" id="ARBA00023004"/>
    </source>
</evidence>
<dbReference type="InterPro" id="IPR050121">
    <property type="entry name" value="Cytochrome_P450_monoxygenase"/>
</dbReference>
<dbReference type="Gene3D" id="1.10.630.10">
    <property type="entry name" value="Cytochrome P450"/>
    <property type="match status" value="1"/>
</dbReference>
<evidence type="ECO:0000256" key="3">
    <source>
        <dbReference type="ARBA" id="ARBA00022723"/>
    </source>
</evidence>
<evidence type="ECO:0000256" key="6">
    <source>
        <dbReference type="RuleBase" id="RU000461"/>
    </source>
</evidence>
<evidence type="ECO:0000256" key="5">
    <source>
        <dbReference type="PIRSR" id="PIRSR602401-1"/>
    </source>
</evidence>
<protein>
    <submittedName>
        <fullName evidence="8">Pisatin demethylase / Cytochrome-P450 monooxygenase</fullName>
    </submittedName>
</protein>
<dbReference type="EMBL" id="RIBY02000113">
    <property type="protein sequence ID" value="KAH9845215.1"/>
    <property type="molecule type" value="Genomic_DNA"/>
</dbReference>
<dbReference type="GO" id="GO:0005506">
    <property type="term" value="F:iron ion binding"/>
    <property type="evidence" value="ECO:0007669"/>
    <property type="project" value="InterPro"/>
</dbReference>
<evidence type="ECO:0000313" key="9">
    <source>
        <dbReference type="Proteomes" id="UP001138500"/>
    </source>
</evidence>
<dbReference type="InterPro" id="IPR002401">
    <property type="entry name" value="Cyt_P450_E_grp-I"/>
</dbReference>
<evidence type="ECO:0000313" key="8">
    <source>
        <dbReference type="EMBL" id="KAH9845215.1"/>
    </source>
</evidence>
<keyword evidence="7" id="KW-0812">Transmembrane</keyword>
<gene>
    <name evidence="8" type="ORF">Tdes44962_MAKER01225</name>
</gene>
<dbReference type="GO" id="GO:0004497">
    <property type="term" value="F:monooxygenase activity"/>
    <property type="evidence" value="ECO:0007669"/>
    <property type="project" value="UniProtKB-KW"/>
</dbReference>
<proteinExistence type="inferred from homology"/>
<keyword evidence="6 8" id="KW-0503">Monooxygenase</keyword>
<dbReference type="Proteomes" id="UP001138500">
    <property type="component" value="Unassembled WGS sequence"/>
</dbReference>
<dbReference type="InterPro" id="IPR017972">
    <property type="entry name" value="Cyt_P450_CS"/>
</dbReference>
<dbReference type="PANTHER" id="PTHR24305">
    <property type="entry name" value="CYTOCHROME P450"/>
    <property type="match status" value="1"/>
</dbReference>
<organism evidence="8 9">
    <name type="scientific">Teratosphaeria destructans</name>
    <dbReference type="NCBI Taxonomy" id="418781"/>
    <lineage>
        <taxon>Eukaryota</taxon>
        <taxon>Fungi</taxon>
        <taxon>Dikarya</taxon>
        <taxon>Ascomycota</taxon>
        <taxon>Pezizomycotina</taxon>
        <taxon>Dothideomycetes</taxon>
        <taxon>Dothideomycetidae</taxon>
        <taxon>Mycosphaerellales</taxon>
        <taxon>Teratosphaeriaceae</taxon>
        <taxon>Teratosphaeria</taxon>
    </lineage>
</organism>
<dbReference type="PRINTS" id="PR00463">
    <property type="entry name" value="EP450I"/>
</dbReference>
<keyword evidence="6" id="KW-0560">Oxidoreductase</keyword>
<dbReference type="InterPro" id="IPR036396">
    <property type="entry name" value="Cyt_P450_sf"/>
</dbReference>
<keyword evidence="7" id="KW-1133">Transmembrane helix</keyword>
<keyword evidence="9" id="KW-1185">Reference proteome</keyword>
<evidence type="ECO:0000256" key="7">
    <source>
        <dbReference type="SAM" id="Phobius"/>
    </source>
</evidence>
<name>A0A9W7T163_9PEZI</name>
<reference evidence="8 9" key="1">
    <citation type="journal article" date="2018" name="IMA Fungus">
        <title>IMA Genome-F 10: Nine draft genome sequences of Claviceps purpurea s.lat., including C. arundinis, C. humidiphila, and C. cf. spartinae, pseudomolecules for the pitch canker pathogen Fusarium circinatum, draft genome of Davidsoniella eucalypti, Grosmannia galeiformis, Quambalaria eucalypti, and Teratosphaeria destructans.</title>
        <authorList>
            <person name="Wingfield B.D."/>
            <person name="Liu M."/>
            <person name="Nguyen H.D."/>
            <person name="Lane F.A."/>
            <person name="Morgan S.W."/>
            <person name="De Vos L."/>
            <person name="Wilken P.M."/>
            <person name="Duong T.A."/>
            <person name="Aylward J."/>
            <person name="Coetzee M.P."/>
            <person name="Dadej K."/>
            <person name="De Beer Z.W."/>
            <person name="Findlay W."/>
            <person name="Havenga M."/>
            <person name="Kolarik M."/>
            <person name="Menzies J.G."/>
            <person name="Naidoo K."/>
            <person name="Pochopski O."/>
            <person name="Shoukouhi P."/>
            <person name="Santana Q.C."/>
            <person name="Seifert K.A."/>
            <person name="Soal N."/>
            <person name="Steenkamp E.T."/>
            <person name="Tatham C.T."/>
            <person name="van der Nest M.A."/>
            <person name="Wingfield M.J."/>
        </authorList>
    </citation>
    <scope>NUCLEOTIDE SEQUENCE [LARGE SCALE GENOMIC DNA]</scope>
    <source>
        <strain evidence="8">CMW44962</strain>
    </source>
</reference>
<dbReference type="SUPFAM" id="SSF48264">
    <property type="entry name" value="Cytochrome P450"/>
    <property type="match status" value="1"/>
</dbReference>
<dbReference type="OrthoDB" id="1470350at2759"/>
<accession>A0A9W7T163</accession>
<dbReference type="GO" id="GO:0016705">
    <property type="term" value="F:oxidoreductase activity, acting on paired donors, with incorporation or reduction of molecular oxygen"/>
    <property type="evidence" value="ECO:0007669"/>
    <property type="project" value="InterPro"/>
</dbReference>
<comment type="caution">
    <text evidence="8">The sequence shown here is derived from an EMBL/GenBank/DDBJ whole genome shotgun (WGS) entry which is preliminary data.</text>
</comment>